<dbReference type="Pfam" id="PF04326">
    <property type="entry name" value="SLFN_AlbA_2"/>
    <property type="match status" value="1"/>
</dbReference>
<dbReference type="InterPro" id="IPR007421">
    <property type="entry name" value="Schlafen_AlbA_2_dom"/>
</dbReference>
<gene>
    <name evidence="4" type="ORF">KC660_01890</name>
</gene>
<dbReference type="Pfam" id="PF03703">
    <property type="entry name" value="bPH_2"/>
    <property type="match status" value="1"/>
</dbReference>
<dbReference type="InterPro" id="IPR005182">
    <property type="entry name" value="YdbS-like_PH"/>
</dbReference>
<dbReference type="EMBL" id="JAGQLG010000070">
    <property type="protein sequence ID" value="MCA9382139.1"/>
    <property type="molecule type" value="Genomic_DNA"/>
</dbReference>
<evidence type="ECO:0000313" key="4">
    <source>
        <dbReference type="EMBL" id="MCA9382139.1"/>
    </source>
</evidence>
<feature type="domain" description="YdbS-like PH" evidence="2">
    <location>
        <begin position="75"/>
        <end position="144"/>
    </location>
</feature>
<comment type="caution">
    <text evidence="4">The sequence shown here is derived from an EMBL/GenBank/DDBJ whole genome shotgun (WGS) entry which is preliminary data.</text>
</comment>
<dbReference type="InterPro" id="IPR038461">
    <property type="entry name" value="Schlafen_AlbA_2_dom_sf"/>
</dbReference>
<evidence type="ECO:0000256" key="1">
    <source>
        <dbReference type="SAM" id="Phobius"/>
    </source>
</evidence>
<feature type="transmembrane region" description="Helical" evidence="1">
    <location>
        <begin position="53"/>
        <end position="73"/>
    </location>
</feature>
<reference evidence="4" key="1">
    <citation type="submission" date="2020-04" db="EMBL/GenBank/DDBJ databases">
        <authorList>
            <person name="Zhang T."/>
        </authorList>
    </citation>
    <scope>NUCLEOTIDE SEQUENCE</scope>
    <source>
        <strain evidence="4">HKST-UBA10</strain>
    </source>
</reference>
<reference evidence="4" key="2">
    <citation type="journal article" date="2021" name="Microbiome">
        <title>Successional dynamics and alternative stable states in a saline activated sludge microbial community over 9 years.</title>
        <authorList>
            <person name="Wang Y."/>
            <person name="Ye J."/>
            <person name="Ju F."/>
            <person name="Liu L."/>
            <person name="Boyd J.A."/>
            <person name="Deng Y."/>
            <person name="Parks D.H."/>
            <person name="Jiang X."/>
            <person name="Yin X."/>
            <person name="Woodcroft B.J."/>
            <person name="Tyson G.W."/>
            <person name="Hugenholtz P."/>
            <person name="Polz M.F."/>
            <person name="Zhang T."/>
        </authorList>
    </citation>
    <scope>NUCLEOTIDE SEQUENCE</scope>
    <source>
        <strain evidence="4">HKST-UBA10</strain>
    </source>
</reference>
<keyword evidence="1" id="KW-1133">Transmembrane helix</keyword>
<dbReference type="Gene3D" id="3.30.950.30">
    <property type="entry name" value="Schlafen, AAA domain"/>
    <property type="match status" value="1"/>
</dbReference>
<feature type="domain" description="Schlafen AlbA-2" evidence="3">
    <location>
        <begin position="174"/>
        <end position="309"/>
    </location>
</feature>
<evidence type="ECO:0000259" key="3">
    <source>
        <dbReference type="Pfam" id="PF04326"/>
    </source>
</evidence>
<proteinExistence type="predicted"/>
<feature type="transmembrane region" description="Helical" evidence="1">
    <location>
        <begin position="12"/>
        <end position="33"/>
    </location>
</feature>
<dbReference type="Proteomes" id="UP000782843">
    <property type="component" value="Unassembled WGS sequence"/>
</dbReference>
<sequence length="323" mass="37076">MNSKLEIHRSPVVLLRNVFTFEVFFLLILFVFFFLRSIFLPDADGVDLGFRGLIAVLLIQLIGLVGFFVNWFLETYEIDEEKILHNRGILVKNKSVVKLKKDANFSIEENLLDRIFRSQTLELSGLAGEASFKLKNISKQSVKSILEALDSVKVIKQEEDLLNMSLENLLEQEENGQLELKETLRWDIHDKKVNKELEWGVIKNIAAFMNTNGGVLMIGVKDNKSIKGLDLDFDTLPKSNKDGFENHLNQLIGQFIGADHRGTIDIKFPEVKKRVVCQIIVRRAKEPIFLKNKDEEFFYIRTGNSATPLSVGATYKYCKDRFE</sequence>
<name>A0A955RI25_9BACT</name>
<evidence type="ECO:0000259" key="2">
    <source>
        <dbReference type="Pfam" id="PF03703"/>
    </source>
</evidence>
<evidence type="ECO:0000313" key="5">
    <source>
        <dbReference type="Proteomes" id="UP000782843"/>
    </source>
</evidence>
<accession>A0A955RI25</accession>
<organism evidence="4 5">
    <name type="scientific">Candidatus Dojkabacteria bacterium</name>
    <dbReference type="NCBI Taxonomy" id="2099670"/>
    <lineage>
        <taxon>Bacteria</taxon>
        <taxon>Candidatus Dojkabacteria</taxon>
    </lineage>
</organism>
<dbReference type="AlphaFoldDB" id="A0A955RI25"/>
<keyword evidence="1" id="KW-0812">Transmembrane</keyword>
<keyword evidence="1" id="KW-0472">Membrane</keyword>
<protein>
    <submittedName>
        <fullName evidence="4">DNA binding domain-containing protein</fullName>
    </submittedName>
</protein>